<evidence type="ECO:0000256" key="6">
    <source>
        <dbReference type="ARBA" id="ARBA00022833"/>
    </source>
</evidence>
<dbReference type="GO" id="GO:0004301">
    <property type="term" value="F:epoxide hydrolase activity"/>
    <property type="evidence" value="ECO:0007669"/>
    <property type="project" value="TreeGrafter"/>
</dbReference>
<dbReference type="EMBL" id="KZ991195">
    <property type="protein sequence ID" value="RKP23230.1"/>
    <property type="molecule type" value="Genomic_DNA"/>
</dbReference>
<dbReference type="SMART" id="SM01263">
    <property type="entry name" value="Leuk-A4-hydro_C"/>
    <property type="match status" value="1"/>
</dbReference>
<dbReference type="GO" id="GO:0004177">
    <property type="term" value="F:aminopeptidase activity"/>
    <property type="evidence" value="ECO:0007669"/>
    <property type="project" value="TreeGrafter"/>
</dbReference>
<keyword evidence="6" id="KW-0862">Zinc</keyword>
<accession>A0A4P9YWB6</accession>
<evidence type="ECO:0000313" key="9">
    <source>
        <dbReference type="EMBL" id="RKP23230.1"/>
    </source>
</evidence>
<keyword evidence="7" id="KW-0482">Metalloprotease</keyword>
<dbReference type="Pfam" id="PF09127">
    <property type="entry name" value="Leuk-A4-hydro_C"/>
    <property type="match status" value="1"/>
</dbReference>
<evidence type="ECO:0000256" key="7">
    <source>
        <dbReference type="ARBA" id="ARBA00023049"/>
    </source>
</evidence>
<dbReference type="GO" id="GO:0008270">
    <property type="term" value="F:zinc ion binding"/>
    <property type="evidence" value="ECO:0007669"/>
    <property type="project" value="InterPro"/>
</dbReference>
<dbReference type="InterPro" id="IPR038502">
    <property type="entry name" value="M1_LTA-4_hydro/amino_C_sf"/>
</dbReference>
<comment type="cofactor">
    <cofactor evidence="1">
        <name>Zn(2+)</name>
        <dbReference type="ChEBI" id="CHEBI:29105"/>
    </cofactor>
</comment>
<name>A0A4P9YWB6_9FUNG</name>
<dbReference type="PANTHER" id="PTHR45726">
    <property type="entry name" value="LEUKOTRIENE A-4 HYDROLASE"/>
    <property type="match status" value="1"/>
</dbReference>
<dbReference type="GO" id="GO:0008237">
    <property type="term" value="F:metallopeptidase activity"/>
    <property type="evidence" value="ECO:0007669"/>
    <property type="project" value="UniProtKB-KW"/>
</dbReference>
<dbReference type="OrthoDB" id="2375299at2759"/>
<dbReference type="InterPro" id="IPR016024">
    <property type="entry name" value="ARM-type_fold"/>
</dbReference>
<dbReference type="InterPro" id="IPR034015">
    <property type="entry name" value="M1_LTA4H"/>
</dbReference>
<gene>
    <name evidence="9" type="ORF">SYNPS1DRAFT_31057</name>
</gene>
<organism evidence="9 10">
    <name type="scientific">Syncephalis pseudoplumigaleata</name>
    <dbReference type="NCBI Taxonomy" id="1712513"/>
    <lineage>
        <taxon>Eukaryota</taxon>
        <taxon>Fungi</taxon>
        <taxon>Fungi incertae sedis</taxon>
        <taxon>Zoopagomycota</taxon>
        <taxon>Zoopagomycotina</taxon>
        <taxon>Zoopagomycetes</taxon>
        <taxon>Zoopagales</taxon>
        <taxon>Piptocephalidaceae</taxon>
        <taxon>Syncephalis</taxon>
    </lineage>
</organism>
<evidence type="ECO:0000259" key="8">
    <source>
        <dbReference type="SMART" id="SM01263"/>
    </source>
</evidence>
<dbReference type="PANTHER" id="PTHR45726:SF3">
    <property type="entry name" value="LEUKOTRIENE A-4 HYDROLASE"/>
    <property type="match status" value="1"/>
</dbReference>
<dbReference type="Gene3D" id="1.25.40.320">
    <property type="entry name" value="Peptidase M1, leukotriene A4 hydrolase/aminopeptidase C-terminal domain"/>
    <property type="match status" value="1"/>
</dbReference>
<dbReference type="InterPro" id="IPR015211">
    <property type="entry name" value="Peptidase_M1_C"/>
</dbReference>
<keyword evidence="4" id="KW-0479">Metal-binding</keyword>
<dbReference type="AlphaFoldDB" id="A0A4P9YWB6"/>
<dbReference type="GO" id="GO:0006508">
    <property type="term" value="P:proteolysis"/>
    <property type="evidence" value="ECO:0007669"/>
    <property type="project" value="UniProtKB-KW"/>
</dbReference>
<keyword evidence="3" id="KW-0645">Protease</keyword>
<evidence type="ECO:0000256" key="2">
    <source>
        <dbReference type="ARBA" id="ARBA00010136"/>
    </source>
</evidence>
<feature type="domain" description="Peptidase M1 leukotriene A4 hydrolase/aminopeptidase C-terminal" evidence="8">
    <location>
        <begin position="11"/>
        <end position="146"/>
    </location>
</feature>
<protein>
    <submittedName>
        <fullName evidence="9">Armadillo-type protein</fullName>
    </submittedName>
</protein>
<evidence type="ECO:0000313" key="10">
    <source>
        <dbReference type="Proteomes" id="UP000278143"/>
    </source>
</evidence>
<evidence type="ECO:0000256" key="4">
    <source>
        <dbReference type="ARBA" id="ARBA00022723"/>
    </source>
</evidence>
<dbReference type="SUPFAM" id="SSF48371">
    <property type="entry name" value="ARM repeat"/>
    <property type="match status" value="1"/>
</dbReference>
<dbReference type="Proteomes" id="UP000278143">
    <property type="component" value="Unassembled WGS sequence"/>
</dbReference>
<sequence>MPPVDNNFDTTLAEACRSLARRWDAARAADQLDFSPEDVAHFSTNQKVAFLEAMIDYPPLPADKLAAMDRCYAWSSIANAEIRFAWQMLCLAAAYTPIYPQVVTFLGEQGRMKSLNKVDAPLARSTFDKYRAGYHPIAVRMVESDFDASTRAST</sequence>
<keyword evidence="10" id="KW-1185">Reference proteome</keyword>
<keyword evidence="5" id="KW-0378">Hydrolase</keyword>
<comment type="similarity">
    <text evidence="2">Belongs to the peptidase M1 family.</text>
</comment>
<evidence type="ECO:0000256" key="1">
    <source>
        <dbReference type="ARBA" id="ARBA00001947"/>
    </source>
</evidence>
<evidence type="ECO:0000256" key="5">
    <source>
        <dbReference type="ARBA" id="ARBA00022801"/>
    </source>
</evidence>
<reference evidence="10" key="1">
    <citation type="journal article" date="2018" name="Nat. Microbiol.">
        <title>Leveraging single-cell genomics to expand the fungal tree of life.</title>
        <authorList>
            <person name="Ahrendt S.R."/>
            <person name="Quandt C.A."/>
            <person name="Ciobanu D."/>
            <person name="Clum A."/>
            <person name="Salamov A."/>
            <person name="Andreopoulos B."/>
            <person name="Cheng J.F."/>
            <person name="Woyke T."/>
            <person name="Pelin A."/>
            <person name="Henrissat B."/>
            <person name="Reynolds N.K."/>
            <person name="Benny G.L."/>
            <person name="Smith M.E."/>
            <person name="James T.Y."/>
            <person name="Grigoriev I.V."/>
        </authorList>
    </citation>
    <scope>NUCLEOTIDE SEQUENCE [LARGE SCALE GENOMIC DNA]</scope>
    <source>
        <strain evidence="10">Benny S71-1</strain>
    </source>
</reference>
<proteinExistence type="inferred from homology"/>
<evidence type="ECO:0000256" key="3">
    <source>
        <dbReference type="ARBA" id="ARBA00022670"/>
    </source>
</evidence>
<dbReference type="GO" id="GO:0005829">
    <property type="term" value="C:cytosol"/>
    <property type="evidence" value="ECO:0007669"/>
    <property type="project" value="TreeGrafter"/>
</dbReference>